<organism evidence="1 2">
    <name type="scientific">Liparis tanakae</name>
    <name type="common">Tanaka's snailfish</name>
    <dbReference type="NCBI Taxonomy" id="230148"/>
    <lineage>
        <taxon>Eukaryota</taxon>
        <taxon>Metazoa</taxon>
        <taxon>Chordata</taxon>
        <taxon>Craniata</taxon>
        <taxon>Vertebrata</taxon>
        <taxon>Euteleostomi</taxon>
        <taxon>Actinopterygii</taxon>
        <taxon>Neopterygii</taxon>
        <taxon>Teleostei</taxon>
        <taxon>Neoteleostei</taxon>
        <taxon>Acanthomorphata</taxon>
        <taxon>Eupercaria</taxon>
        <taxon>Perciformes</taxon>
        <taxon>Cottioidei</taxon>
        <taxon>Cottales</taxon>
        <taxon>Liparidae</taxon>
        <taxon>Liparis</taxon>
    </lineage>
</organism>
<keyword evidence="2" id="KW-1185">Reference proteome</keyword>
<reference evidence="1 2" key="1">
    <citation type="submission" date="2019-03" db="EMBL/GenBank/DDBJ databases">
        <title>First draft genome of Liparis tanakae, snailfish: a comprehensive survey of snailfish specific genes.</title>
        <authorList>
            <person name="Kim W."/>
            <person name="Song I."/>
            <person name="Jeong J.-H."/>
            <person name="Kim D."/>
            <person name="Kim S."/>
            <person name="Ryu S."/>
            <person name="Song J.Y."/>
            <person name="Lee S.K."/>
        </authorList>
    </citation>
    <scope>NUCLEOTIDE SEQUENCE [LARGE SCALE GENOMIC DNA]</scope>
    <source>
        <tissue evidence="1">Muscle</tissue>
    </source>
</reference>
<sequence>MASVTRVEEIQATALRHPTQSQYIEADVAHPHRLVQVKFDDGDLLYRALVAQQAATNSKWRGSYQIANNDLRPSLYSQVQRGEFGCILNPGVDIGLDTDEEQDTFDVCILHSHMEKITTFVVHLDGNKSLRLILELLLSGTETNGCICVTATCSAAPGSLLRMASAALLFLFVIAQAKGVSPNFNSKDIGKPADEEARSDLIILINSSVQEGLLAARGPCAPGRCVTAMADLGETNKTL</sequence>
<evidence type="ECO:0000313" key="1">
    <source>
        <dbReference type="EMBL" id="TNN64734.1"/>
    </source>
</evidence>
<name>A0A4Z2HIH9_9TELE</name>
<gene>
    <name evidence="1" type="ORF">EYF80_025040</name>
</gene>
<comment type="caution">
    <text evidence="1">The sequence shown here is derived from an EMBL/GenBank/DDBJ whole genome shotgun (WGS) entry which is preliminary data.</text>
</comment>
<protein>
    <submittedName>
        <fullName evidence="1">Uncharacterized protein</fullName>
    </submittedName>
</protein>
<dbReference type="Proteomes" id="UP000314294">
    <property type="component" value="Unassembled WGS sequence"/>
</dbReference>
<accession>A0A4Z2HIH9</accession>
<dbReference type="AlphaFoldDB" id="A0A4Z2HIH9"/>
<proteinExistence type="predicted"/>
<dbReference type="EMBL" id="SRLO01000247">
    <property type="protein sequence ID" value="TNN64734.1"/>
    <property type="molecule type" value="Genomic_DNA"/>
</dbReference>
<evidence type="ECO:0000313" key="2">
    <source>
        <dbReference type="Proteomes" id="UP000314294"/>
    </source>
</evidence>